<sequence>MSYAVQASAKPDLLNSPIASTLRQMTVPMILGMVMLMTFGLVDTFFVSLLGTEELAAISFTFPVTFTLISLNIGLGIGTSATIARYLGAGQSHLAREFGTGALMLSFLLVGLLATAGFLTIDPVFRMLGATESQLVHIRDYMHIWYVAGVFLALPMVGNSVLRAAGDTKTPSIVMAAGGLINAILDPLLIFGLGPIPALGIQGAAIATMVAWAVGCGYILYLLVIKRGLVLPRLLTFSEFRMTSRAVLKIGLPAAGANMLTPIANGVLTAIVATYGAEAVATWGVGNRLESIACIVVLALSMSLPPFISQNFGAGRMDRVRDGYMLCMRFVMLWQLGIFLLLWLCSPLIAMVFAEEKQVAELIQLFLMIVPLGYGLQGIIILTNSSFNAMHKPMSALLLSLLRLFVFFVPISYLGSLLYHLPGMFAAGVLANLLTAACAFLWFRKLLDEECQLQQAQEVTG</sequence>
<comment type="caution">
    <text evidence="8">The sequence shown here is derived from an EMBL/GenBank/DDBJ whole genome shotgun (WGS) entry which is preliminary data.</text>
</comment>
<dbReference type="PANTHER" id="PTHR43549">
    <property type="entry name" value="MULTIDRUG RESISTANCE PROTEIN YPNP-RELATED"/>
    <property type="match status" value="1"/>
</dbReference>
<evidence type="ECO:0000256" key="2">
    <source>
        <dbReference type="ARBA" id="ARBA00022448"/>
    </source>
</evidence>
<organism evidence="8 9">
    <name type="scientific">Bowmanella denitrificans</name>
    <dbReference type="NCBI Taxonomy" id="366582"/>
    <lineage>
        <taxon>Bacteria</taxon>
        <taxon>Pseudomonadati</taxon>
        <taxon>Pseudomonadota</taxon>
        <taxon>Gammaproteobacteria</taxon>
        <taxon>Alteromonadales</taxon>
        <taxon>Alteromonadaceae</taxon>
        <taxon>Bowmanella</taxon>
    </lineage>
</organism>
<dbReference type="PIRSF" id="PIRSF006603">
    <property type="entry name" value="DinF"/>
    <property type="match status" value="1"/>
</dbReference>
<dbReference type="NCBIfam" id="TIGR00797">
    <property type="entry name" value="matE"/>
    <property type="match status" value="1"/>
</dbReference>
<gene>
    <name evidence="8" type="ORF">GCM10009092_31160</name>
</gene>
<keyword evidence="3" id="KW-1003">Cell membrane</keyword>
<evidence type="ECO:0000256" key="3">
    <source>
        <dbReference type="ARBA" id="ARBA00022475"/>
    </source>
</evidence>
<dbReference type="Pfam" id="PF01554">
    <property type="entry name" value="MatE"/>
    <property type="match status" value="2"/>
</dbReference>
<feature type="transmembrane region" description="Helical" evidence="7">
    <location>
        <begin position="330"/>
        <end position="350"/>
    </location>
</feature>
<keyword evidence="6 7" id="KW-0472">Membrane</keyword>
<dbReference type="InterPro" id="IPR002528">
    <property type="entry name" value="MATE_fam"/>
</dbReference>
<dbReference type="EMBL" id="BAAAEI010000020">
    <property type="protein sequence ID" value="GAA0364596.1"/>
    <property type="molecule type" value="Genomic_DNA"/>
</dbReference>
<feature type="transmembrane region" description="Helical" evidence="7">
    <location>
        <begin position="362"/>
        <end position="382"/>
    </location>
</feature>
<dbReference type="Proteomes" id="UP001501757">
    <property type="component" value="Unassembled WGS sequence"/>
</dbReference>
<protein>
    <submittedName>
        <fullName evidence="8">MATE family efflux transporter</fullName>
    </submittedName>
</protein>
<feature type="transmembrane region" description="Helical" evidence="7">
    <location>
        <begin position="98"/>
        <end position="121"/>
    </location>
</feature>
<dbReference type="InterPro" id="IPR048279">
    <property type="entry name" value="MdtK-like"/>
</dbReference>
<evidence type="ECO:0000256" key="5">
    <source>
        <dbReference type="ARBA" id="ARBA00022989"/>
    </source>
</evidence>
<feature type="transmembrane region" description="Helical" evidence="7">
    <location>
        <begin position="199"/>
        <end position="225"/>
    </location>
</feature>
<feature type="transmembrane region" description="Helical" evidence="7">
    <location>
        <begin position="174"/>
        <end position="193"/>
    </location>
</feature>
<evidence type="ECO:0000256" key="1">
    <source>
        <dbReference type="ARBA" id="ARBA00004429"/>
    </source>
</evidence>
<keyword evidence="4 7" id="KW-0812">Transmembrane</keyword>
<evidence type="ECO:0000313" key="9">
    <source>
        <dbReference type="Proteomes" id="UP001501757"/>
    </source>
</evidence>
<feature type="transmembrane region" description="Helical" evidence="7">
    <location>
        <begin position="30"/>
        <end position="50"/>
    </location>
</feature>
<feature type="transmembrane region" description="Helical" evidence="7">
    <location>
        <begin position="289"/>
        <end position="309"/>
    </location>
</feature>
<dbReference type="PANTHER" id="PTHR43549:SF3">
    <property type="entry name" value="MULTIDRUG RESISTANCE PROTEIN YPNP-RELATED"/>
    <property type="match status" value="1"/>
</dbReference>
<reference evidence="8 9" key="1">
    <citation type="journal article" date="2019" name="Int. J. Syst. Evol. Microbiol.">
        <title>The Global Catalogue of Microorganisms (GCM) 10K type strain sequencing project: providing services to taxonomists for standard genome sequencing and annotation.</title>
        <authorList>
            <consortium name="The Broad Institute Genomics Platform"/>
            <consortium name="The Broad Institute Genome Sequencing Center for Infectious Disease"/>
            <person name="Wu L."/>
            <person name="Ma J."/>
        </authorList>
    </citation>
    <scope>NUCLEOTIDE SEQUENCE [LARGE SCALE GENOMIC DNA]</scope>
    <source>
        <strain evidence="8 9">JCM 13378</strain>
    </source>
</reference>
<comment type="subcellular location">
    <subcellularLocation>
        <location evidence="1">Cell inner membrane</location>
        <topology evidence="1">Multi-pass membrane protein</topology>
    </subcellularLocation>
</comment>
<keyword evidence="2" id="KW-0813">Transport</keyword>
<feature type="transmembrane region" description="Helical" evidence="7">
    <location>
        <begin position="394"/>
        <end position="415"/>
    </location>
</feature>
<evidence type="ECO:0000256" key="7">
    <source>
        <dbReference type="SAM" id="Phobius"/>
    </source>
</evidence>
<name>A0ABN0XI93_9ALTE</name>
<dbReference type="InterPro" id="IPR052031">
    <property type="entry name" value="Membrane_Transporter-Flippase"/>
</dbReference>
<feature type="transmembrane region" description="Helical" evidence="7">
    <location>
        <begin position="141"/>
        <end position="162"/>
    </location>
</feature>
<evidence type="ECO:0000256" key="4">
    <source>
        <dbReference type="ARBA" id="ARBA00022692"/>
    </source>
</evidence>
<evidence type="ECO:0000313" key="8">
    <source>
        <dbReference type="EMBL" id="GAA0364596.1"/>
    </source>
</evidence>
<feature type="transmembrane region" description="Helical" evidence="7">
    <location>
        <begin position="56"/>
        <end position="77"/>
    </location>
</feature>
<feature type="transmembrane region" description="Helical" evidence="7">
    <location>
        <begin position="246"/>
        <end position="277"/>
    </location>
</feature>
<accession>A0ABN0XI93</accession>
<evidence type="ECO:0000256" key="6">
    <source>
        <dbReference type="ARBA" id="ARBA00023136"/>
    </source>
</evidence>
<feature type="transmembrane region" description="Helical" evidence="7">
    <location>
        <begin position="421"/>
        <end position="443"/>
    </location>
</feature>
<proteinExistence type="predicted"/>
<keyword evidence="5 7" id="KW-1133">Transmembrane helix</keyword>
<dbReference type="RefSeq" id="WP_343846166.1">
    <property type="nucleotide sequence ID" value="NZ_BAAAEI010000020.1"/>
</dbReference>
<keyword evidence="9" id="KW-1185">Reference proteome</keyword>